<accession>A0A9N9Y2A8</accession>
<feature type="region of interest" description="Disordered" evidence="1">
    <location>
        <begin position="1"/>
        <end position="37"/>
    </location>
</feature>
<comment type="caution">
    <text evidence="2">The sequence shown here is derived from an EMBL/GenBank/DDBJ whole genome shotgun (WGS) entry which is preliminary data.</text>
</comment>
<feature type="compositionally biased region" description="Acidic residues" evidence="1">
    <location>
        <begin position="430"/>
        <end position="448"/>
    </location>
</feature>
<dbReference type="PANTHER" id="PTHR38166:SF1">
    <property type="entry name" value="C2H2-TYPE DOMAIN-CONTAINING PROTEIN"/>
    <property type="match status" value="1"/>
</dbReference>
<feature type="region of interest" description="Disordered" evidence="1">
    <location>
        <begin position="787"/>
        <end position="856"/>
    </location>
</feature>
<feature type="region of interest" description="Disordered" evidence="1">
    <location>
        <begin position="251"/>
        <end position="293"/>
    </location>
</feature>
<feature type="region of interest" description="Disordered" evidence="1">
    <location>
        <begin position="70"/>
        <end position="94"/>
    </location>
</feature>
<feature type="compositionally biased region" description="Polar residues" evidence="1">
    <location>
        <begin position="13"/>
        <end position="37"/>
    </location>
</feature>
<feature type="compositionally biased region" description="Low complexity" evidence="1">
    <location>
        <begin position="264"/>
        <end position="274"/>
    </location>
</feature>
<sequence length="938" mass="103812">MDLPTRIRRGAQGVSSRIGTRNIAGRTNSEQQAKKPTQRLTERFRAYKRSLSDLILGPPKSADSLVTCDGPDQQNNGSAALPVGSDSTCSYESPEVSEEPLLESASLLDIAECNMESAHDQVNAQHASTLRDLTGVGSHLPTELRRIDHDRKRRDSYRDSIVGNGSSDEDNVNLRFSSPRSTFGYPTRTSSCTTNSSRSELPDGVQRHKRYSSLWAHESFAEGSTTESIFSRRAQSTISISSVGTVEAPITDEARPAASKRQRLSSSSTGTLSSHYDVNLDDNPLPTPPSSAGLRNFRKSIDRSSAESLNITNQLQNFEKPTKKTNGDRPERPVLKIEPVTGWLNIGEMDEETSAKPLSVISEGASDAANSFMDTSPVQPSGPFDRLPIPPNPTRSSRRSFSDSTSEIPNSLASPMPMVSTRATSINEQSELDDASEDDSLVSDDMDETDDPFLEAFAASSLDPNLLPFILNIKDHMVNQIASRVAEWVRSHAIGPGESGSGGYSNGSFSPNNSSGSGPSKSGRKRSFFGEGGDNSEREDGDDEQGKRRKTEPDLLDREGHGLFACPFTKRYPEKKWPKCHKKGFKEVHRIKEHIYRTHMLAPHCERCFAEFKTEAERAAHSRKQVPCDVVEPPATMIGVTADIKNRLKSRKGKQNWDEDSKWRAMYTILFEDQTEIPSPYCEFDMSIGPMNQDQCTQFIRQQRSHCEREIRGLLEERLQDEPGYDILRGRVLETIREAFDTYFPVTTSATPGSAFKTEGHQASRKSKSPASTLSTIELNAFDKKNLSSHQSTPIDGDHGASSSGDTLQPRKDLSNRFATELTVHSTPEPGSERDLLVPSKMDGNKGTPGPSCPGGDEGRMLAGLCDTRFNFSDETSDSFWDRPLEFLGEHPWLAGLYDTQLNFSEETSDSFWDRPLEFLGEHPWLAEHTEPAVENPQ</sequence>
<dbReference type="PANTHER" id="PTHR38166">
    <property type="entry name" value="C2H2-TYPE DOMAIN-CONTAINING PROTEIN-RELATED"/>
    <property type="match status" value="1"/>
</dbReference>
<feature type="region of interest" description="Disordered" evidence="1">
    <location>
        <begin position="497"/>
        <end position="556"/>
    </location>
</feature>
<reference evidence="2" key="1">
    <citation type="submission" date="2021-10" db="EMBL/GenBank/DDBJ databases">
        <authorList>
            <person name="Piombo E."/>
        </authorList>
    </citation>
    <scope>NUCLEOTIDE SEQUENCE</scope>
</reference>
<proteinExistence type="predicted"/>
<feature type="region of interest" description="Disordered" evidence="1">
    <location>
        <begin position="146"/>
        <end position="205"/>
    </location>
</feature>
<evidence type="ECO:0000256" key="1">
    <source>
        <dbReference type="SAM" id="MobiDB-lite"/>
    </source>
</evidence>
<protein>
    <recommendedName>
        <fullName evidence="4">C2H2-type domain-containing protein</fullName>
    </recommendedName>
</protein>
<name>A0A9N9Y2A8_9HYPO</name>
<feature type="region of interest" description="Disordered" evidence="1">
    <location>
        <begin position="370"/>
        <end position="448"/>
    </location>
</feature>
<dbReference type="AlphaFoldDB" id="A0A9N9Y2A8"/>
<keyword evidence="3" id="KW-1185">Reference proteome</keyword>
<evidence type="ECO:0008006" key="4">
    <source>
        <dbReference type="Google" id="ProtNLM"/>
    </source>
</evidence>
<gene>
    <name evidence="2" type="ORF">CBYS24578_00017494</name>
</gene>
<feature type="compositionally biased region" description="Low complexity" evidence="1">
    <location>
        <begin position="506"/>
        <end position="521"/>
    </location>
</feature>
<dbReference type="EMBL" id="CABFNO020001343">
    <property type="protein sequence ID" value="CAG9982664.1"/>
    <property type="molecule type" value="Genomic_DNA"/>
</dbReference>
<feature type="region of interest" description="Disordered" evidence="1">
    <location>
        <begin position="750"/>
        <end position="774"/>
    </location>
</feature>
<feature type="compositionally biased region" description="Polar residues" evidence="1">
    <location>
        <begin position="370"/>
        <end position="379"/>
    </location>
</feature>
<dbReference type="Proteomes" id="UP000754883">
    <property type="component" value="Unassembled WGS sequence"/>
</dbReference>
<dbReference type="OrthoDB" id="4161727at2759"/>
<organism evidence="2 3">
    <name type="scientific">Clonostachys byssicola</name>
    <dbReference type="NCBI Taxonomy" id="160290"/>
    <lineage>
        <taxon>Eukaryota</taxon>
        <taxon>Fungi</taxon>
        <taxon>Dikarya</taxon>
        <taxon>Ascomycota</taxon>
        <taxon>Pezizomycotina</taxon>
        <taxon>Sordariomycetes</taxon>
        <taxon>Hypocreomycetidae</taxon>
        <taxon>Hypocreales</taxon>
        <taxon>Bionectriaceae</taxon>
        <taxon>Clonostachys</taxon>
    </lineage>
</organism>
<feature type="compositionally biased region" description="Low complexity" evidence="1">
    <location>
        <begin position="187"/>
        <end position="199"/>
    </location>
</feature>
<evidence type="ECO:0000313" key="2">
    <source>
        <dbReference type="EMBL" id="CAG9982664.1"/>
    </source>
</evidence>
<evidence type="ECO:0000313" key="3">
    <source>
        <dbReference type="Proteomes" id="UP000754883"/>
    </source>
</evidence>